<evidence type="ECO:0000313" key="4">
    <source>
        <dbReference type="EMBL" id="AKM82420.1"/>
    </source>
</evidence>
<feature type="signal peptide" evidence="3">
    <location>
        <begin position="1"/>
        <end position="21"/>
    </location>
</feature>
<reference evidence="4 5" key="1">
    <citation type="journal article" date="2015" name="Nature">
        <title>rRNA introns, odd ribosomes, and small enigmatic genomes across a large radiation of phyla.</title>
        <authorList>
            <person name="Brown C.T."/>
            <person name="Hug L.A."/>
            <person name="Thomas B.C."/>
            <person name="Sharon I."/>
            <person name="Castelle C.J."/>
            <person name="Singh A."/>
            <person name="Wilkins M.J."/>
            <person name="Williams K.H."/>
            <person name="Banfield J.F."/>
        </authorList>
    </citation>
    <scope>NUCLEOTIDE SEQUENCE [LARGE SCALE GENOMIC DNA]</scope>
</reference>
<organism evidence="4 5">
    <name type="scientific">Berkelbacteria bacterium GW2011_GWE1_39_12</name>
    <dbReference type="NCBI Taxonomy" id="1618337"/>
    <lineage>
        <taxon>Bacteria</taxon>
        <taxon>Candidatus Berkelbacteria</taxon>
    </lineage>
</organism>
<protein>
    <submittedName>
        <fullName evidence="4">Serine-rich adhesin for platelets</fullName>
    </submittedName>
</protein>
<evidence type="ECO:0000256" key="3">
    <source>
        <dbReference type="SAM" id="SignalP"/>
    </source>
</evidence>
<sequence>MKKAFTIMLGLIMLVPGLAFAASENGQGSTSGNTGTSSTSVDSSAASSNTTDATQSQTQTNNPSAGTMTQTRTETQIQEDISQATSQYTPKNSKGVEQRSAVASAAQQLIRTAAQVKNEGIGDQIRTIAQTQTKNQDKIGQSIDKAETRSGFAKFFIGANYKELKIAKDTLSENQKQIKSLEQILTQLTSNTDKITVANQIIVLQQTQLELKDQLTSLQSGFSLFGWMNRWKNNF</sequence>
<dbReference type="AlphaFoldDB" id="A0A0G4B492"/>
<feature type="compositionally biased region" description="Polar residues" evidence="2">
    <location>
        <begin position="62"/>
        <end position="77"/>
    </location>
</feature>
<feature type="coiled-coil region" evidence="1">
    <location>
        <begin position="164"/>
        <end position="191"/>
    </location>
</feature>
<accession>A0A0G4B492</accession>
<proteinExistence type="predicted"/>
<dbReference type="KEGG" id="bbgw:UT28_C0001G0619"/>
<feature type="compositionally biased region" description="Low complexity" evidence="2">
    <location>
        <begin position="25"/>
        <end position="61"/>
    </location>
</feature>
<gene>
    <name evidence="4" type="ORF">UT28_C0001G0619</name>
</gene>
<keyword evidence="1" id="KW-0175">Coiled coil</keyword>
<keyword evidence="3" id="KW-0732">Signal</keyword>
<dbReference type="Proteomes" id="UP000035648">
    <property type="component" value="Chromosome"/>
</dbReference>
<feature type="region of interest" description="Disordered" evidence="2">
    <location>
        <begin position="25"/>
        <end position="77"/>
    </location>
</feature>
<dbReference type="STRING" id="1618337.UT28_C0001G0619"/>
<feature type="chain" id="PRO_5005186536" evidence="3">
    <location>
        <begin position="22"/>
        <end position="235"/>
    </location>
</feature>
<evidence type="ECO:0000313" key="5">
    <source>
        <dbReference type="Proteomes" id="UP000035648"/>
    </source>
</evidence>
<name>A0A0G4B492_9BACT</name>
<evidence type="ECO:0000256" key="2">
    <source>
        <dbReference type="SAM" id="MobiDB-lite"/>
    </source>
</evidence>
<dbReference type="EMBL" id="CP011213">
    <property type="protein sequence ID" value="AKM82420.1"/>
    <property type="molecule type" value="Genomic_DNA"/>
</dbReference>
<evidence type="ECO:0000256" key="1">
    <source>
        <dbReference type="SAM" id="Coils"/>
    </source>
</evidence>